<dbReference type="Gene3D" id="2.100.10.30">
    <property type="entry name" value="Jacalin-like lectin domain"/>
    <property type="match status" value="1"/>
</dbReference>
<dbReference type="EMBL" id="CAJNNV010005337">
    <property type="protein sequence ID" value="CAE8591938.1"/>
    <property type="molecule type" value="Genomic_DNA"/>
</dbReference>
<gene>
    <name evidence="3" type="ORF">PGLA1383_LOCUS10598</name>
    <name evidence="4" type="ORF">PGLA2088_LOCUS10972</name>
</gene>
<reference evidence="3" key="1">
    <citation type="submission" date="2021-02" db="EMBL/GenBank/DDBJ databases">
        <authorList>
            <person name="Dougan E. K."/>
            <person name="Rhodes N."/>
            <person name="Thang M."/>
            <person name="Chan C."/>
        </authorList>
    </citation>
    <scope>NUCLEOTIDE SEQUENCE</scope>
</reference>
<dbReference type="InterPro" id="IPR001229">
    <property type="entry name" value="Jacalin-like_lectin_dom"/>
</dbReference>
<organism evidence="3 5">
    <name type="scientific">Polarella glacialis</name>
    <name type="common">Dinoflagellate</name>
    <dbReference type="NCBI Taxonomy" id="89957"/>
    <lineage>
        <taxon>Eukaryota</taxon>
        <taxon>Sar</taxon>
        <taxon>Alveolata</taxon>
        <taxon>Dinophyceae</taxon>
        <taxon>Suessiales</taxon>
        <taxon>Suessiaceae</taxon>
        <taxon>Polarella</taxon>
    </lineage>
</organism>
<dbReference type="Pfam" id="PF01419">
    <property type="entry name" value="Jacalin"/>
    <property type="match status" value="1"/>
</dbReference>
<dbReference type="PROSITE" id="PS51752">
    <property type="entry name" value="JACALIN_LECTIN"/>
    <property type="match status" value="1"/>
</dbReference>
<sequence length="395" mass="42643">MSLPSKIGPMMVCLLCMASWFVPGADCAGYPEYIKVSEMYGGVRVHKFDDFASHGKGAWGIQQFDFRTKTRIGIMLVTYSSGQKVGHGRGGGSNENSGIFKINEGEYITKVKVVGTQRVSGLQFYLNNGRKSPYFGGGGGGNDPNPATHWVEPGEGYGIMSVFGHADEEMDSIGFLSGPVGGKLCDQISNVTGTWKADVYQNGGFTREISRGTTHESSQTNSQTWGTETTLEVSQGFTYAGSETSVSVSNTWSQSTSESYSNLFSETVMTTETMEFSTGGQLWAWVFTIVDPCGTSTTMRDYVMTRSLAETPCCLVGWAADVYTQFGPCANGAPNLCTEEQKASPNYGVQMADSSVIDYMGSRTQKDETEVSVGFRRGLSAGSLFSFLAVRAILL</sequence>
<dbReference type="SMART" id="SM00915">
    <property type="entry name" value="Jacalin"/>
    <property type="match status" value="1"/>
</dbReference>
<evidence type="ECO:0000313" key="5">
    <source>
        <dbReference type="Proteomes" id="UP000654075"/>
    </source>
</evidence>
<feature type="chain" id="PRO_5035596226" description="Jacalin-type lectin domain-containing protein" evidence="1">
    <location>
        <begin position="28"/>
        <end position="395"/>
    </location>
</feature>
<accession>A0A813DVJ3</accession>
<keyword evidence="1" id="KW-0732">Signal</keyword>
<dbReference type="Proteomes" id="UP000626109">
    <property type="component" value="Unassembled WGS sequence"/>
</dbReference>
<evidence type="ECO:0000259" key="2">
    <source>
        <dbReference type="PROSITE" id="PS51752"/>
    </source>
</evidence>
<keyword evidence="5" id="KW-1185">Reference proteome</keyword>
<evidence type="ECO:0000256" key="1">
    <source>
        <dbReference type="SAM" id="SignalP"/>
    </source>
</evidence>
<feature type="domain" description="Jacalin-type lectin" evidence="2">
    <location>
        <begin position="34"/>
        <end position="179"/>
    </location>
</feature>
<dbReference type="SUPFAM" id="SSF51101">
    <property type="entry name" value="Mannose-binding lectins"/>
    <property type="match status" value="1"/>
</dbReference>
<protein>
    <recommendedName>
        <fullName evidence="2">Jacalin-type lectin domain-containing protein</fullName>
    </recommendedName>
</protein>
<dbReference type="Proteomes" id="UP000654075">
    <property type="component" value="Unassembled WGS sequence"/>
</dbReference>
<dbReference type="EMBL" id="CAJNNW010012495">
    <property type="protein sequence ID" value="CAE8654341.1"/>
    <property type="molecule type" value="Genomic_DNA"/>
</dbReference>
<feature type="signal peptide" evidence="1">
    <location>
        <begin position="1"/>
        <end position="27"/>
    </location>
</feature>
<proteinExistence type="predicted"/>
<evidence type="ECO:0000313" key="3">
    <source>
        <dbReference type="EMBL" id="CAE8591938.1"/>
    </source>
</evidence>
<name>A0A813DVJ3_POLGL</name>
<dbReference type="AlphaFoldDB" id="A0A813DVJ3"/>
<comment type="caution">
    <text evidence="3">The sequence shown here is derived from an EMBL/GenBank/DDBJ whole genome shotgun (WGS) entry which is preliminary data.</text>
</comment>
<dbReference type="InterPro" id="IPR036404">
    <property type="entry name" value="Jacalin-like_lectin_dom_sf"/>
</dbReference>
<evidence type="ECO:0000313" key="4">
    <source>
        <dbReference type="EMBL" id="CAE8654341.1"/>
    </source>
</evidence>